<sequence>MDLEKAIASLEESQPARKVKLSIHPLEFKLISNPNQQDIITSEKDWYNTIILGDCSKVLQQIPSNIADLIVTSPPYADSRKKPMAGLIQMIMSNGFFPFLKNCTEF</sequence>
<dbReference type="GO" id="GO:0032259">
    <property type="term" value="P:methylation"/>
    <property type="evidence" value="ECO:0007669"/>
    <property type="project" value="UniProtKB-KW"/>
</dbReference>
<dbReference type="AlphaFoldDB" id="A0A6J7ZR83"/>
<evidence type="ECO:0000256" key="1">
    <source>
        <dbReference type="ARBA" id="ARBA00010203"/>
    </source>
</evidence>
<keyword evidence="9" id="KW-1185">Reference proteome</keyword>
<keyword evidence="5" id="KW-0949">S-adenosyl-L-methionine</keyword>
<evidence type="ECO:0000256" key="6">
    <source>
        <dbReference type="ARBA" id="ARBA00022747"/>
    </source>
</evidence>
<accession>A0A6J7ZR83</accession>
<dbReference type="GO" id="GO:0015667">
    <property type="term" value="F:site-specific DNA-methyltransferase (cytosine-N4-specific) activity"/>
    <property type="evidence" value="ECO:0007669"/>
    <property type="project" value="UniProtKB-EC"/>
</dbReference>
<evidence type="ECO:0000256" key="5">
    <source>
        <dbReference type="ARBA" id="ARBA00022691"/>
    </source>
</evidence>
<dbReference type="GO" id="GO:0009307">
    <property type="term" value="P:DNA restriction-modification system"/>
    <property type="evidence" value="ECO:0007669"/>
    <property type="project" value="UniProtKB-KW"/>
</dbReference>
<name>A0A6J7ZR83_PLARU</name>
<dbReference type="InterPro" id="IPR017985">
    <property type="entry name" value="MeTrfase_CN4_CS"/>
</dbReference>
<evidence type="ECO:0000313" key="8">
    <source>
        <dbReference type="EMBL" id="CAC5344861.1"/>
    </source>
</evidence>
<comment type="caution">
    <text evidence="8">The sequence shown here is derived from an EMBL/GenBank/DDBJ whole genome shotgun (WGS) entry which is preliminary data.</text>
</comment>
<keyword evidence="3" id="KW-0489">Methyltransferase</keyword>
<dbReference type="Proteomes" id="UP000196521">
    <property type="component" value="Unassembled WGS sequence"/>
</dbReference>
<evidence type="ECO:0000256" key="4">
    <source>
        <dbReference type="ARBA" id="ARBA00022679"/>
    </source>
</evidence>
<dbReference type="RefSeq" id="WP_199918636.1">
    <property type="nucleotide sequence ID" value="NZ_LR812491.1"/>
</dbReference>
<dbReference type="EMBL" id="CZCZ02000015">
    <property type="protein sequence ID" value="CAC5344861.1"/>
    <property type="molecule type" value="Genomic_DNA"/>
</dbReference>
<comment type="catalytic activity">
    <reaction evidence="7">
        <text>a 2'-deoxycytidine in DNA + S-adenosyl-L-methionine = an N(4)-methyl-2'-deoxycytidine in DNA + S-adenosyl-L-homocysteine + H(+)</text>
        <dbReference type="Rhea" id="RHEA:16857"/>
        <dbReference type="Rhea" id="RHEA-COMP:11369"/>
        <dbReference type="Rhea" id="RHEA-COMP:13674"/>
        <dbReference type="ChEBI" id="CHEBI:15378"/>
        <dbReference type="ChEBI" id="CHEBI:57856"/>
        <dbReference type="ChEBI" id="CHEBI:59789"/>
        <dbReference type="ChEBI" id="CHEBI:85452"/>
        <dbReference type="ChEBI" id="CHEBI:137933"/>
        <dbReference type="EC" id="2.1.1.113"/>
    </reaction>
</comment>
<keyword evidence="6" id="KW-0680">Restriction system</keyword>
<organism evidence="8 9">
    <name type="scientific">Planktothrix rubescens CCAP 1459/22</name>
    <dbReference type="NCBI Taxonomy" id="329571"/>
    <lineage>
        <taxon>Bacteria</taxon>
        <taxon>Bacillati</taxon>
        <taxon>Cyanobacteriota</taxon>
        <taxon>Cyanophyceae</taxon>
        <taxon>Oscillatoriophycideae</taxon>
        <taxon>Oscillatoriales</taxon>
        <taxon>Microcoleaceae</taxon>
        <taxon>Planktothrix</taxon>
    </lineage>
</organism>
<protein>
    <recommendedName>
        <fullName evidence="2">site-specific DNA-methyltransferase (cytosine-N(4)-specific)</fullName>
        <ecNumber evidence="2">2.1.1.113</ecNumber>
    </recommendedName>
</protein>
<keyword evidence="4" id="KW-0808">Transferase</keyword>
<dbReference type="PROSITE" id="PS00093">
    <property type="entry name" value="N4_MTASE"/>
    <property type="match status" value="1"/>
</dbReference>
<dbReference type="GO" id="GO:0003677">
    <property type="term" value="F:DNA binding"/>
    <property type="evidence" value="ECO:0007669"/>
    <property type="project" value="InterPro"/>
</dbReference>
<dbReference type="InterPro" id="IPR029063">
    <property type="entry name" value="SAM-dependent_MTases_sf"/>
</dbReference>
<evidence type="ECO:0000256" key="2">
    <source>
        <dbReference type="ARBA" id="ARBA00012185"/>
    </source>
</evidence>
<dbReference type="Gene3D" id="3.40.50.150">
    <property type="entry name" value="Vaccinia Virus protein VP39"/>
    <property type="match status" value="1"/>
</dbReference>
<evidence type="ECO:0000256" key="3">
    <source>
        <dbReference type="ARBA" id="ARBA00022603"/>
    </source>
</evidence>
<gene>
    <name evidence="8" type="ORF">PLAN_50066</name>
</gene>
<dbReference type="EC" id="2.1.1.113" evidence="2"/>
<evidence type="ECO:0000313" key="9">
    <source>
        <dbReference type="Proteomes" id="UP000196521"/>
    </source>
</evidence>
<proteinExistence type="inferred from homology"/>
<dbReference type="SUPFAM" id="SSF53335">
    <property type="entry name" value="S-adenosyl-L-methionine-dependent methyltransferases"/>
    <property type="match status" value="1"/>
</dbReference>
<evidence type="ECO:0000256" key="7">
    <source>
        <dbReference type="ARBA" id="ARBA00049120"/>
    </source>
</evidence>
<reference evidence="8" key="1">
    <citation type="submission" date="2020-05" db="EMBL/GenBank/DDBJ databases">
        <authorList>
            <consortium name="Genoscope - CEA"/>
            <person name="William W."/>
        </authorList>
    </citation>
    <scope>NUCLEOTIDE SEQUENCE [LARGE SCALE GENOMIC DNA]</scope>
    <source>
        <strain evidence="8">PCC 7821</strain>
    </source>
</reference>
<comment type="similarity">
    <text evidence="1">Belongs to the N(4)/N(6)-methyltransferase family. N(4) subfamily.</text>
</comment>